<evidence type="ECO:0000256" key="1">
    <source>
        <dbReference type="ARBA" id="ARBA00004429"/>
    </source>
</evidence>
<evidence type="ECO:0000313" key="11">
    <source>
        <dbReference type="Proteomes" id="UP000305939"/>
    </source>
</evidence>
<protein>
    <submittedName>
        <fullName evidence="10">Efflux RND transporter permease subunit</fullName>
    </submittedName>
</protein>
<evidence type="ECO:0000256" key="3">
    <source>
        <dbReference type="ARBA" id="ARBA00022448"/>
    </source>
</evidence>
<keyword evidence="7 9" id="KW-1133">Transmembrane helix</keyword>
<evidence type="ECO:0000256" key="2">
    <source>
        <dbReference type="ARBA" id="ARBA00010942"/>
    </source>
</evidence>
<feature type="transmembrane region" description="Helical" evidence="9">
    <location>
        <begin position="531"/>
        <end position="555"/>
    </location>
</feature>
<reference evidence="10 11" key="1">
    <citation type="submission" date="2019-04" db="EMBL/GenBank/DDBJ databases">
        <title>Draft genome sequence of Robertkochia marina CC-AMO-30D.</title>
        <authorList>
            <person name="Hameed A."/>
            <person name="Lin S.-Y."/>
            <person name="Shahina M."/>
            <person name="Lai W.-A."/>
            <person name="Young C.-C."/>
        </authorList>
    </citation>
    <scope>NUCLEOTIDE SEQUENCE [LARGE SCALE GENOMIC DNA]</scope>
    <source>
        <strain evidence="10 11">CC-AMO-30D</strain>
    </source>
</reference>
<evidence type="ECO:0000256" key="8">
    <source>
        <dbReference type="ARBA" id="ARBA00023136"/>
    </source>
</evidence>
<dbReference type="SUPFAM" id="SSF82714">
    <property type="entry name" value="Multidrug efflux transporter AcrB TolC docking domain, DN and DC subdomains"/>
    <property type="match status" value="2"/>
</dbReference>
<dbReference type="Gene3D" id="3.30.70.1430">
    <property type="entry name" value="Multidrug efflux transporter AcrB pore domain"/>
    <property type="match status" value="2"/>
</dbReference>
<dbReference type="FunFam" id="1.20.1640.10:FF:000001">
    <property type="entry name" value="Efflux pump membrane transporter"/>
    <property type="match status" value="1"/>
</dbReference>
<dbReference type="NCBIfam" id="TIGR00915">
    <property type="entry name" value="2A0602"/>
    <property type="match status" value="1"/>
</dbReference>
<feature type="transmembrane region" description="Helical" evidence="9">
    <location>
        <begin position="1007"/>
        <end position="1029"/>
    </location>
</feature>
<feature type="transmembrane region" description="Helical" evidence="9">
    <location>
        <begin position="338"/>
        <end position="357"/>
    </location>
</feature>
<dbReference type="Gene3D" id="3.30.70.1440">
    <property type="entry name" value="Multidrug efflux transporter AcrB pore domain"/>
    <property type="match status" value="1"/>
</dbReference>
<dbReference type="Gene3D" id="3.30.2090.10">
    <property type="entry name" value="Multidrug efflux transporter AcrB TolC docking domain, DN and DC subdomains"/>
    <property type="match status" value="2"/>
</dbReference>
<feature type="transmembrane region" description="Helical" evidence="9">
    <location>
        <begin position="893"/>
        <end position="917"/>
    </location>
</feature>
<proteinExistence type="inferred from homology"/>
<organism evidence="10 11">
    <name type="scientific">Robertkochia marina</name>
    <dbReference type="NCBI Taxonomy" id="1227945"/>
    <lineage>
        <taxon>Bacteria</taxon>
        <taxon>Pseudomonadati</taxon>
        <taxon>Bacteroidota</taxon>
        <taxon>Flavobacteriia</taxon>
        <taxon>Flavobacteriales</taxon>
        <taxon>Flavobacteriaceae</taxon>
        <taxon>Robertkochia</taxon>
    </lineage>
</organism>
<dbReference type="RefSeq" id="WP_136334976.1">
    <property type="nucleotide sequence ID" value="NZ_QXMP01000001.1"/>
</dbReference>
<dbReference type="OrthoDB" id="9758940at2"/>
<feature type="transmembrane region" description="Helical" evidence="9">
    <location>
        <begin position="390"/>
        <end position="414"/>
    </location>
</feature>
<dbReference type="SUPFAM" id="SSF82866">
    <property type="entry name" value="Multidrug efflux transporter AcrB transmembrane domain"/>
    <property type="match status" value="2"/>
</dbReference>
<dbReference type="InterPro" id="IPR001036">
    <property type="entry name" value="Acrflvin-R"/>
</dbReference>
<comment type="subcellular location">
    <subcellularLocation>
        <location evidence="1">Cell inner membrane</location>
        <topology evidence="1">Multi-pass membrane protein</topology>
    </subcellularLocation>
</comment>
<dbReference type="Proteomes" id="UP000305939">
    <property type="component" value="Unassembled WGS sequence"/>
</dbReference>
<dbReference type="GO" id="GO:0009636">
    <property type="term" value="P:response to toxic substance"/>
    <property type="evidence" value="ECO:0007669"/>
    <property type="project" value="UniProtKB-ARBA"/>
</dbReference>
<evidence type="ECO:0000313" key="10">
    <source>
        <dbReference type="EMBL" id="THD69487.1"/>
    </source>
</evidence>
<gene>
    <name evidence="10" type="ORF">E7Z59_03940</name>
</gene>
<dbReference type="InterPro" id="IPR004764">
    <property type="entry name" value="MdtF-like"/>
</dbReference>
<dbReference type="GO" id="GO:0015562">
    <property type="term" value="F:efflux transmembrane transporter activity"/>
    <property type="evidence" value="ECO:0007669"/>
    <property type="project" value="InterPro"/>
</dbReference>
<dbReference type="AlphaFoldDB" id="A0A4S3M5J4"/>
<name>A0A4S3M5J4_9FLAO</name>
<dbReference type="Pfam" id="PF00873">
    <property type="entry name" value="ACR_tran"/>
    <property type="match status" value="1"/>
</dbReference>
<feature type="transmembrane region" description="Helical" evidence="9">
    <location>
        <begin position="971"/>
        <end position="995"/>
    </location>
</feature>
<feature type="transmembrane region" description="Helical" evidence="9">
    <location>
        <begin position="468"/>
        <end position="495"/>
    </location>
</feature>
<dbReference type="PRINTS" id="PR00702">
    <property type="entry name" value="ACRIFLAVINRP"/>
</dbReference>
<feature type="transmembrane region" description="Helical" evidence="9">
    <location>
        <begin position="923"/>
        <end position="950"/>
    </location>
</feature>
<evidence type="ECO:0000256" key="5">
    <source>
        <dbReference type="ARBA" id="ARBA00022519"/>
    </source>
</evidence>
<comment type="similarity">
    <text evidence="2">Belongs to the resistance-nodulation-cell division (RND) (TC 2.A.6) family.</text>
</comment>
<keyword evidence="5" id="KW-0997">Cell inner membrane</keyword>
<evidence type="ECO:0000256" key="7">
    <source>
        <dbReference type="ARBA" id="ARBA00022989"/>
    </source>
</evidence>
<dbReference type="Gene3D" id="3.30.70.1320">
    <property type="entry name" value="Multidrug efflux transporter AcrB pore domain like"/>
    <property type="match status" value="1"/>
</dbReference>
<keyword evidence="4" id="KW-1003">Cell membrane</keyword>
<accession>A0A4S3M5J4</accession>
<keyword evidence="8 9" id="KW-0472">Membrane</keyword>
<evidence type="ECO:0000256" key="9">
    <source>
        <dbReference type="SAM" id="Phobius"/>
    </source>
</evidence>
<keyword evidence="11" id="KW-1185">Reference proteome</keyword>
<dbReference type="Gene3D" id="1.20.1640.10">
    <property type="entry name" value="Multidrug efflux transporter AcrB transmembrane domain"/>
    <property type="match status" value="2"/>
</dbReference>
<comment type="caution">
    <text evidence="10">The sequence shown here is derived from an EMBL/GenBank/DDBJ whole genome shotgun (WGS) entry which is preliminary data.</text>
</comment>
<keyword evidence="6 9" id="KW-0812">Transmembrane</keyword>
<sequence length="1054" mass="115510">MFKTFIERPVLSTVISIIIVILGVLGLLTLPVEQYPDIAPPTVRIVTTFPGASAETVIESVVIPIEEQVNGVEGMTYITSRATNSGGCTITVYFEQGVDPDIAAVNVQNKVAQATPFLPPEVVKMGVMVRKQQTSALMFMSVYSTSDTYDETFITNYLNINVVPAFKRISGVGDVRVFSARNYSMRIWLKPEKLASYNLQPSDVAAALNEQSLEAAPGYLGEGSGETFTYKIRYSGRFRTQEQYENIVIKALDNGQFLRLKNIADVKFESYSYSYTSYTNGLPSIVMAVYQVKGSNAQALIEELKQELAVMEEDFPEGLEVDIAYDTNQFLEASIEKVTHTLFEAFALVFLVVFIFLQNFRATLVPAIAVPVSIIGAFFFLKMFGYSVNLLTLFALILAIGVVVDDAIVVVEAVESKLEEGAKNALDATLEAMDEITPAIISMTLVMGAVFVPVTFLSGPTGVFYKQFGVTLVMAIFVSAINALTLSPALSAILLKPHHHKEGAKRNILQKFFDWFNRRFEAFKRMVGNSLAFLVSHKWVVVSILVLAVAGIIWASKTTKSGFVPNEDRGMVFVDIQLPPGSSLDRTDEIMKELNVKVRDIYGVTGTTLVGGFSVLSGSGSNFALGMIKFLPWEEREADSLSVQSLLQKLFAVGATIPEANIIFFSPPSVPGFGAASGFEVNLLDRSGGSAESLSQANNEFLQALNTDPVIKYARSSFDVRYPQYELIMNVAAAKQRGVSVRNILSTIQGYIGGIYAADFARFGRQFRVKIQAYPNDRNNLNDFNQLYVRNNEGTMAPVSEFVTMKRVYGPQSVTRFNLFNSTKITGESNPGYSTGDAIRVIEEKASELGANYFVDYSGLTREEVSAGNQAIMVFLLCIIFTYLFLSAQYESYFLPFAILLSLPIGILGAFLFTKFLGYENNVFFQIALILLVGLLAKNAILIVEFALLARKQGKSLKDAAIQGAVQRVRPIFMTSFAFVLGLLPLAIATGAGAAGNRSIGTGAAGGMLVGTVCGVFVVSVLFVIFQWLQEKIVGLPKELRKREAVDNAKQKNT</sequence>
<feature type="transmembrane region" description="Helical" evidence="9">
    <location>
        <begin position="435"/>
        <end position="456"/>
    </location>
</feature>
<evidence type="ECO:0000256" key="6">
    <source>
        <dbReference type="ARBA" id="ARBA00022692"/>
    </source>
</evidence>
<dbReference type="InterPro" id="IPR027463">
    <property type="entry name" value="AcrB_DN_DC_subdom"/>
</dbReference>
<dbReference type="GO" id="GO:0042910">
    <property type="term" value="F:xenobiotic transmembrane transporter activity"/>
    <property type="evidence" value="ECO:0007669"/>
    <property type="project" value="TreeGrafter"/>
</dbReference>
<dbReference type="GO" id="GO:0005886">
    <property type="term" value="C:plasma membrane"/>
    <property type="evidence" value="ECO:0007669"/>
    <property type="project" value="UniProtKB-SubCell"/>
</dbReference>
<dbReference type="FunFam" id="3.30.70.1430:FF:000001">
    <property type="entry name" value="Efflux pump membrane transporter"/>
    <property type="match status" value="1"/>
</dbReference>
<dbReference type="SUPFAM" id="SSF82693">
    <property type="entry name" value="Multidrug efflux transporter AcrB pore domain, PN1, PN2, PC1 and PC2 subdomains"/>
    <property type="match status" value="4"/>
</dbReference>
<keyword evidence="3" id="KW-0813">Transport</keyword>
<dbReference type="PANTHER" id="PTHR32063:SF9">
    <property type="entry name" value="SIMILAR TO MULTIDRUG RESISTANCE PROTEIN MEXB"/>
    <property type="match status" value="1"/>
</dbReference>
<dbReference type="EMBL" id="SSMC01000001">
    <property type="protein sequence ID" value="THD69487.1"/>
    <property type="molecule type" value="Genomic_DNA"/>
</dbReference>
<dbReference type="PANTHER" id="PTHR32063">
    <property type="match status" value="1"/>
</dbReference>
<feature type="transmembrane region" description="Helical" evidence="9">
    <location>
        <begin position="12"/>
        <end position="32"/>
    </location>
</feature>
<feature type="transmembrane region" description="Helical" evidence="9">
    <location>
        <begin position="867"/>
        <end position="886"/>
    </location>
</feature>
<evidence type="ECO:0000256" key="4">
    <source>
        <dbReference type="ARBA" id="ARBA00022475"/>
    </source>
</evidence>
<feature type="transmembrane region" description="Helical" evidence="9">
    <location>
        <begin position="364"/>
        <end position="384"/>
    </location>
</feature>